<protein>
    <recommendedName>
        <fullName evidence="4">No apical meristem-associated C-terminal domain-containing protein</fullName>
    </recommendedName>
</protein>
<sequence length="259" mass="29195">MPSPVPNYPLYYGSVMPYLSQRPPISSTSMGNEVVPNIGTTEFPKFSTQIGLGGTSAVNEGTRKENEEDSTHTRRKSPKWTTDQNLVLISGWIKNHYNYMSKALSQWVGAYDNATRMQQSGWSENDVLAKVHEIYSGGKNEHFNLMSEWHALRDQPRYGSQVGGNSGSSSGSKRSRENDASDSNSVGSSVRPMGRDATKKKELERLDIIAKRQEEANQLMKEKTQAKKMKMFMKLSEKEHLDDKNKQLLEKLSHDLFGN</sequence>
<accession>A0A0D3ATJ7</accession>
<feature type="region of interest" description="Disordered" evidence="1">
    <location>
        <begin position="49"/>
        <end position="79"/>
    </location>
</feature>
<organism evidence="2 3">
    <name type="scientific">Brassica oleracea var. oleracea</name>
    <dbReference type="NCBI Taxonomy" id="109376"/>
    <lineage>
        <taxon>Eukaryota</taxon>
        <taxon>Viridiplantae</taxon>
        <taxon>Streptophyta</taxon>
        <taxon>Embryophyta</taxon>
        <taxon>Tracheophyta</taxon>
        <taxon>Spermatophyta</taxon>
        <taxon>Magnoliopsida</taxon>
        <taxon>eudicotyledons</taxon>
        <taxon>Gunneridae</taxon>
        <taxon>Pentapetalae</taxon>
        <taxon>rosids</taxon>
        <taxon>malvids</taxon>
        <taxon>Brassicales</taxon>
        <taxon>Brassicaceae</taxon>
        <taxon>Brassiceae</taxon>
        <taxon>Brassica</taxon>
    </lineage>
</organism>
<dbReference type="Proteomes" id="UP000032141">
    <property type="component" value="Chromosome C2"/>
</dbReference>
<feature type="region of interest" description="Disordered" evidence="1">
    <location>
        <begin position="156"/>
        <end position="203"/>
    </location>
</feature>
<dbReference type="PANTHER" id="PTHR45023:SF13">
    <property type="entry name" value="PUTATIVE-RELATED"/>
    <property type="match status" value="1"/>
</dbReference>
<name>A0A0D3ATJ7_BRAOL</name>
<reference evidence="2 3" key="1">
    <citation type="journal article" date="2014" name="Genome Biol.">
        <title>Transcriptome and methylome profiling reveals relics of genome dominance in the mesopolyploid Brassica oleracea.</title>
        <authorList>
            <person name="Parkin I.A."/>
            <person name="Koh C."/>
            <person name="Tang H."/>
            <person name="Robinson S.J."/>
            <person name="Kagale S."/>
            <person name="Clarke W.E."/>
            <person name="Town C.D."/>
            <person name="Nixon J."/>
            <person name="Krishnakumar V."/>
            <person name="Bidwell S.L."/>
            <person name="Denoeud F."/>
            <person name="Belcram H."/>
            <person name="Links M.G."/>
            <person name="Just J."/>
            <person name="Clarke C."/>
            <person name="Bender T."/>
            <person name="Huebert T."/>
            <person name="Mason A.S."/>
            <person name="Pires J.C."/>
            <person name="Barker G."/>
            <person name="Moore J."/>
            <person name="Walley P.G."/>
            <person name="Manoli S."/>
            <person name="Batley J."/>
            <person name="Edwards D."/>
            <person name="Nelson M.N."/>
            <person name="Wang X."/>
            <person name="Paterson A.H."/>
            <person name="King G."/>
            <person name="Bancroft I."/>
            <person name="Chalhoub B."/>
            <person name="Sharpe A.G."/>
        </authorList>
    </citation>
    <scope>NUCLEOTIDE SEQUENCE</scope>
    <source>
        <strain evidence="2 3">cv. TO1000</strain>
    </source>
</reference>
<proteinExistence type="predicted"/>
<evidence type="ECO:0000313" key="3">
    <source>
        <dbReference type="Proteomes" id="UP000032141"/>
    </source>
</evidence>
<dbReference type="Gramene" id="Bo2g116590.1">
    <property type="protein sequence ID" value="Bo2g116590.1"/>
    <property type="gene ID" value="Bo2g116590"/>
</dbReference>
<dbReference type="PANTHER" id="PTHR45023">
    <property type="match status" value="1"/>
</dbReference>
<dbReference type="OMA" id="YSNWNID"/>
<feature type="compositionally biased region" description="Basic and acidic residues" evidence="1">
    <location>
        <begin position="193"/>
        <end position="203"/>
    </location>
</feature>
<keyword evidence="3" id="KW-1185">Reference proteome</keyword>
<reference evidence="2" key="2">
    <citation type="submission" date="2015-03" db="UniProtKB">
        <authorList>
            <consortium name="EnsemblPlants"/>
        </authorList>
    </citation>
    <scope>IDENTIFICATION</scope>
</reference>
<dbReference type="EnsemblPlants" id="Bo2g116590.1">
    <property type="protein sequence ID" value="Bo2g116590.1"/>
    <property type="gene ID" value="Bo2g116590"/>
</dbReference>
<evidence type="ECO:0008006" key="4">
    <source>
        <dbReference type="Google" id="ProtNLM"/>
    </source>
</evidence>
<evidence type="ECO:0000313" key="2">
    <source>
        <dbReference type="EnsemblPlants" id="Bo2g116590.1"/>
    </source>
</evidence>
<dbReference type="HOGENOM" id="CLU_060433_1_0_1"/>
<dbReference type="AlphaFoldDB" id="A0A0D3ATJ7"/>
<evidence type="ECO:0000256" key="1">
    <source>
        <dbReference type="SAM" id="MobiDB-lite"/>
    </source>
</evidence>
<feature type="compositionally biased region" description="Basic and acidic residues" evidence="1">
    <location>
        <begin position="61"/>
        <end position="72"/>
    </location>
</feature>